<organism evidence="2 3">
    <name type="scientific">Variovorax ureilyticus</name>
    <dbReference type="NCBI Taxonomy" id="1836198"/>
    <lineage>
        <taxon>Bacteria</taxon>
        <taxon>Pseudomonadati</taxon>
        <taxon>Pseudomonadota</taxon>
        <taxon>Betaproteobacteria</taxon>
        <taxon>Burkholderiales</taxon>
        <taxon>Comamonadaceae</taxon>
        <taxon>Variovorax</taxon>
    </lineage>
</organism>
<gene>
    <name evidence="2" type="ORF">WKW77_00920</name>
</gene>
<evidence type="ECO:0008006" key="4">
    <source>
        <dbReference type="Google" id="ProtNLM"/>
    </source>
</evidence>
<name>A0ABU8V7K0_9BURK</name>
<dbReference type="InterPro" id="IPR036909">
    <property type="entry name" value="Cyt_c-like_dom_sf"/>
</dbReference>
<comment type="caution">
    <text evidence="2">The sequence shown here is derived from an EMBL/GenBank/DDBJ whole genome shotgun (WGS) entry which is preliminary data.</text>
</comment>
<dbReference type="EMBL" id="JBBKZU010000001">
    <property type="protein sequence ID" value="MEJ8809609.1"/>
    <property type="molecule type" value="Genomic_DNA"/>
</dbReference>
<dbReference type="SUPFAM" id="SSF46626">
    <property type="entry name" value="Cytochrome c"/>
    <property type="match status" value="2"/>
</dbReference>
<accession>A0ABU8V7K0</accession>
<reference evidence="2 3" key="1">
    <citation type="submission" date="2024-03" db="EMBL/GenBank/DDBJ databases">
        <title>Novel species of the genus Variovorax.</title>
        <authorList>
            <person name="Liu Q."/>
            <person name="Xin Y.-H."/>
        </authorList>
    </citation>
    <scope>NUCLEOTIDE SEQUENCE [LARGE SCALE GENOMIC DNA]</scope>
    <source>
        <strain evidence="2 3">KACC 18899</strain>
    </source>
</reference>
<dbReference type="RefSeq" id="WP_340354949.1">
    <property type="nucleotide sequence ID" value="NZ_JBBKZU010000001.1"/>
</dbReference>
<keyword evidence="3" id="KW-1185">Reference proteome</keyword>
<evidence type="ECO:0000256" key="1">
    <source>
        <dbReference type="SAM" id="SignalP"/>
    </source>
</evidence>
<dbReference type="PROSITE" id="PS51257">
    <property type="entry name" value="PROKAR_LIPOPROTEIN"/>
    <property type="match status" value="1"/>
</dbReference>
<feature type="signal peptide" evidence="1">
    <location>
        <begin position="1"/>
        <end position="21"/>
    </location>
</feature>
<keyword evidence="1" id="KW-0732">Signal</keyword>
<protein>
    <recommendedName>
        <fullName evidence="4">Cytochrome c domain-containing protein</fullName>
    </recommendedName>
</protein>
<evidence type="ECO:0000313" key="2">
    <source>
        <dbReference type="EMBL" id="MEJ8809609.1"/>
    </source>
</evidence>
<feature type="chain" id="PRO_5047496379" description="Cytochrome c domain-containing protein" evidence="1">
    <location>
        <begin position="22"/>
        <end position="842"/>
    </location>
</feature>
<dbReference type="Proteomes" id="UP001365846">
    <property type="component" value="Unassembled WGS sequence"/>
</dbReference>
<sequence>MTQSSWRAASLLPLLACAVLAACSKGPKPGEVLDEARLAGRDAKSFPQAEEDYFHDMDNGIALSPDEIRGRNMWLVWSGGNDRFWNLMTEYTFGAFDLLKIISSHPSQGYSRANRWKYFGLVNEPCFENATGPDKNRRGLWLDVRSKDCAPDPFENESKYPGVKIGSRGQPLGDGTTQPVGSYYGYATGIAGLRLFPNPAFDEKAAKEWDAEKYYTDPSYYNRKDLVRPYRVGMSCGFCHLGPSPVKPPADPNSPKFENLSSSVGAQYMWVDRLFIHNSNKPEGRTNYMYQLAHTYRPGTMDTSLVSTDMINNPRTMNAVYEFGARMGLAKRLGAEKLAGGELDNKQFNDFLSDGPLTGFFSKGDSIVRTPRVLKDGADSVGLLGALNRVYLNIGLFSEEWLLHFNPVAGGKTITPILIASAQKNSSYWQATEIGNFDTAKFFLKAAKPDHLKDAPGGDKYGADAATLDRGKVAFADTCARCHSSKAPPLPESLGLTPARCAGPGYVECFKRYWNWTQTDEYKAQMRKVVQAPDFLDGNYLSTDQRIPVTLLRTNACSPLATNALRGNIWDNFSSQTYKNLPSVGTITIVDPFTGEPKPYLMPAGGRGFTRVPSLISAWSTAPFLLNNTVGEADPDNNPSVEARMKVFDASIEQMLWPEKRKTDPELGAKAGGMIDRTTERSTVTVPAGFVPEAAQPLQGMLHRWLPWLVKDEGDVVLGPIPKGVPVNLLANLKLRAEADGVDEKISHVKDVGELLVKLKRTLATVPAGASDEELRKHFSTVRGPMLELSKCPDFVVNRGHYFGTAQFNQQEGLSADEKSFGREPVLSDDDKRALIAFLKTF</sequence>
<evidence type="ECO:0000313" key="3">
    <source>
        <dbReference type="Proteomes" id="UP001365846"/>
    </source>
</evidence>
<proteinExistence type="predicted"/>